<reference evidence="3" key="1">
    <citation type="journal article" date="2023" name="Mol. Phylogenet. Evol.">
        <title>Genome-scale phylogeny and comparative genomics of the fungal order Sordariales.</title>
        <authorList>
            <person name="Hensen N."/>
            <person name="Bonometti L."/>
            <person name="Westerberg I."/>
            <person name="Brannstrom I.O."/>
            <person name="Guillou S."/>
            <person name="Cros-Aarteil S."/>
            <person name="Calhoun S."/>
            <person name="Haridas S."/>
            <person name="Kuo A."/>
            <person name="Mondo S."/>
            <person name="Pangilinan J."/>
            <person name="Riley R."/>
            <person name="LaButti K."/>
            <person name="Andreopoulos B."/>
            <person name="Lipzen A."/>
            <person name="Chen C."/>
            <person name="Yan M."/>
            <person name="Daum C."/>
            <person name="Ng V."/>
            <person name="Clum A."/>
            <person name="Steindorff A."/>
            <person name="Ohm R.A."/>
            <person name="Martin F."/>
            <person name="Silar P."/>
            <person name="Natvig D.O."/>
            <person name="Lalanne C."/>
            <person name="Gautier V."/>
            <person name="Ament-Velasquez S.L."/>
            <person name="Kruys A."/>
            <person name="Hutchinson M.I."/>
            <person name="Powell A.J."/>
            <person name="Barry K."/>
            <person name="Miller A.N."/>
            <person name="Grigoriev I.V."/>
            <person name="Debuchy R."/>
            <person name="Gladieux P."/>
            <person name="Hiltunen Thoren M."/>
            <person name="Johannesson H."/>
        </authorList>
    </citation>
    <scope>NUCLEOTIDE SEQUENCE</scope>
    <source>
        <strain evidence="3">PSN324</strain>
    </source>
</reference>
<reference evidence="3" key="2">
    <citation type="submission" date="2023-06" db="EMBL/GenBank/DDBJ databases">
        <authorList>
            <consortium name="Lawrence Berkeley National Laboratory"/>
            <person name="Mondo S.J."/>
            <person name="Hensen N."/>
            <person name="Bonometti L."/>
            <person name="Westerberg I."/>
            <person name="Brannstrom I.O."/>
            <person name="Guillou S."/>
            <person name="Cros-Aarteil S."/>
            <person name="Calhoun S."/>
            <person name="Haridas S."/>
            <person name="Kuo A."/>
            <person name="Pangilinan J."/>
            <person name="Riley R."/>
            <person name="Labutti K."/>
            <person name="Andreopoulos B."/>
            <person name="Lipzen A."/>
            <person name="Chen C."/>
            <person name="Yanf M."/>
            <person name="Daum C."/>
            <person name="Ng V."/>
            <person name="Clum A."/>
            <person name="Steindorff A."/>
            <person name="Ohm R."/>
            <person name="Martin F."/>
            <person name="Silar P."/>
            <person name="Natvig D."/>
            <person name="Lalanne C."/>
            <person name="Gautier V."/>
            <person name="Ament-Velasquez S.L."/>
            <person name="Kruys A."/>
            <person name="Hutchinson M.I."/>
            <person name="Powell A.J."/>
            <person name="Barry K."/>
            <person name="Miller A.N."/>
            <person name="Grigoriev I.V."/>
            <person name="Debuchy R."/>
            <person name="Gladieux P."/>
            <person name="Thoren M.H."/>
            <person name="Johannesson H."/>
        </authorList>
    </citation>
    <scope>NUCLEOTIDE SEQUENCE</scope>
    <source>
        <strain evidence="3">PSN324</strain>
    </source>
</reference>
<accession>A0AAV9HN12</accession>
<evidence type="ECO:0000256" key="2">
    <source>
        <dbReference type="SAM" id="SignalP"/>
    </source>
</evidence>
<comment type="caution">
    <text evidence="3">The sequence shown here is derived from an EMBL/GenBank/DDBJ whole genome shotgun (WGS) entry which is preliminary data.</text>
</comment>
<keyword evidence="1" id="KW-0812">Transmembrane</keyword>
<name>A0AAV9HN12_9PEZI</name>
<feature type="signal peptide" evidence="2">
    <location>
        <begin position="1"/>
        <end position="17"/>
    </location>
</feature>
<organism evidence="3 4">
    <name type="scientific">Cladorrhinum samala</name>
    <dbReference type="NCBI Taxonomy" id="585594"/>
    <lineage>
        <taxon>Eukaryota</taxon>
        <taxon>Fungi</taxon>
        <taxon>Dikarya</taxon>
        <taxon>Ascomycota</taxon>
        <taxon>Pezizomycotina</taxon>
        <taxon>Sordariomycetes</taxon>
        <taxon>Sordariomycetidae</taxon>
        <taxon>Sordariales</taxon>
        <taxon>Podosporaceae</taxon>
        <taxon>Cladorrhinum</taxon>
    </lineage>
</organism>
<feature type="transmembrane region" description="Helical" evidence="1">
    <location>
        <begin position="80"/>
        <end position="97"/>
    </location>
</feature>
<evidence type="ECO:0000256" key="1">
    <source>
        <dbReference type="SAM" id="Phobius"/>
    </source>
</evidence>
<feature type="chain" id="PRO_5043967587" description="Secreted peptide" evidence="2">
    <location>
        <begin position="18"/>
        <end position="100"/>
    </location>
</feature>
<evidence type="ECO:0000313" key="3">
    <source>
        <dbReference type="EMBL" id="KAK4462124.1"/>
    </source>
</evidence>
<feature type="transmembrane region" description="Helical" evidence="1">
    <location>
        <begin position="39"/>
        <end position="60"/>
    </location>
</feature>
<proteinExistence type="predicted"/>
<dbReference type="AlphaFoldDB" id="A0AAV9HN12"/>
<keyword evidence="4" id="KW-1185">Reference proteome</keyword>
<keyword evidence="1" id="KW-0472">Membrane</keyword>
<dbReference type="Proteomes" id="UP001321749">
    <property type="component" value="Unassembled WGS sequence"/>
</dbReference>
<sequence length="100" mass="12194">MARRFLFLFFFFHFSFFFPPRPSSLTVLTDQCTYRYSSSFLFLNLTLIITKSLWTTYRYLFFGGFWANINNNHQQPSNGILDFFLVWSISFLFLRQLRRL</sequence>
<protein>
    <recommendedName>
        <fullName evidence="5">Secreted peptide</fullName>
    </recommendedName>
</protein>
<gene>
    <name evidence="3" type="ORF">QBC42DRAFT_84172</name>
</gene>
<keyword evidence="2" id="KW-0732">Signal</keyword>
<keyword evidence="1" id="KW-1133">Transmembrane helix</keyword>
<evidence type="ECO:0000313" key="4">
    <source>
        <dbReference type="Proteomes" id="UP001321749"/>
    </source>
</evidence>
<dbReference type="EMBL" id="MU864977">
    <property type="protein sequence ID" value="KAK4462124.1"/>
    <property type="molecule type" value="Genomic_DNA"/>
</dbReference>
<evidence type="ECO:0008006" key="5">
    <source>
        <dbReference type="Google" id="ProtNLM"/>
    </source>
</evidence>